<reference evidence="11" key="1">
    <citation type="submission" date="2017-02" db="EMBL/GenBank/DDBJ databases">
        <authorList>
            <person name="Varghese N."/>
            <person name="Submissions S."/>
        </authorList>
    </citation>
    <scope>NUCLEOTIDE SEQUENCE [LARGE SCALE GENOMIC DNA]</scope>
    <source>
        <strain evidence="11">DSM 24412</strain>
    </source>
</reference>
<keyword evidence="7" id="KW-0456">Lyase</keyword>
<keyword evidence="3" id="KW-0227">DNA damage</keyword>
<dbReference type="GO" id="GO:0106300">
    <property type="term" value="P:protein-DNA covalent cross-linking repair"/>
    <property type="evidence" value="ECO:0007669"/>
    <property type="project" value="InterPro"/>
</dbReference>
<dbReference type="RefSeq" id="WP_079557384.1">
    <property type="nucleotide sequence ID" value="NZ_CP021904.1"/>
</dbReference>
<organism evidence="10 11">
    <name type="scientific">Alkalitalea saponilacus</name>
    <dbReference type="NCBI Taxonomy" id="889453"/>
    <lineage>
        <taxon>Bacteria</taxon>
        <taxon>Pseudomonadati</taxon>
        <taxon>Bacteroidota</taxon>
        <taxon>Bacteroidia</taxon>
        <taxon>Marinilabiliales</taxon>
        <taxon>Marinilabiliaceae</taxon>
        <taxon>Alkalitalea</taxon>
    </lineage>
</organism>
<dbReference type="GO" id="GO:0003697">
    <property type="term" value="F:single-stranded DNA binding"/>
    <property type="evidence" value="ECO:0007669"/>
    <property type="project" value="InterPro"/>
</dbReference>
<dbReference type="Gene3D" id="3.90.1680.10">
    <property type="entry name" value="SOS response associated peptidase-like"/>
    <property type="match status" value="1"/>
</dbReference>
<dbReference type="PANTHER" id="PTHR13604:SF0">
    <property type="entry name" value="ABASIC SITE PROCESSING PROTEIN HMCES"/>
    <property type="match status" value="1"/>
</dbReference>
<evidence type="ECO:0000256" key="9">
    <source>
        <dbReference type="SAM" id="MobiDB-lite"/>
    </source>
</evidence>
<evidence type="ECO:0000313" key="11">
    <source>
        <dbReference type="Proteomes" id="UP000191055"/>
    </source>
</evidence>
<dbReference type="GO" id="GO:0016829">
    <property type="term" value="F:lyase activity"/>
    <property type="evidence" value="ECO:0007669"/>
    <property type="project" value="UniProtKB-KW"/>
</dbReference>
<accession>A0A1T5FLR2</accession>
<dbReference type="OrthoDB" id="9782620at2"/>
<evidence type="ECO:0000256" key="5">
    <source>
        <dbReference type="ARBA" id="ARBA00023124"/>
    </source>
</evidence>
<dbReference type="AlphaFoldDB" id="A0A1T5FLR2"/>
<name>A0A1T5FLR2_9BACT</name>
<dbReference type="EC" id="3.4.-.-" evidence="8"/>
<gene>
    <name evidence="10" type="ORF">SAMN03080601_01624</name>
</gene>
<dbReference type="Proteomes" id="UP000191055">
    <property type="component" value="Unassembled WGS sequence"/>
</dbReference>
<keyword evidence="5" id="KW-0190">Covalent protein-DNA linkage</keyword>
<keyword evidence="2 8" id="KW-0645">Protease</keyword>
<protein>
    <recommendedName>
        <fullName evidence="8">Abasic site processing protein</fullName>
        <ecNumber evidence="8">3.4.-.-</ecNumber>
    </recommendedName>
</protein>
<evidence type="ECO:0000256" key="6">
    <source>
        <dbReference type="ARBA" id="ARBA00023125"/>
    </source>
</evidence>
<feature type="compositionally biased region" description="Polar residues" evidence="9">
    <location>
        <begin position="219"/>
        <end position="232"/>
    </location>
</feature>
<dbReference type="InterPro" id="IPR036590">
    <property type="entry name" value="SRAP-like"/>
</dbReference>
<dbReference type="EMBL" id="FUYV01000008">
    <property type="protein sequence ID" value="SKB97113.1"/>
    <property type="molecule type" value="Genomic_DNA"/>
</dbReference>
<evidence type="ECO:0000256" key="1">
    <source>
        <dbReference type="ARBA" id="ARBA00008136"/>
    </source>
</evidence>
<evidence type="ECO:0000256" key="8">
    <source>
        <dbReference type="RuleBase" id="RU364100"/>
    </source>
</evidence>
<dbReference type="GO" id="GO:0008233">
    <property type="term" value="F:peptidase activity"/>
    <property type="evidence" value="ECO:0007669"/>
    <property type="project" value="UniProtKB-KW"/>
</dbReference>
<proteinExistence type="inferred from homology"/>
<dbReference type="GO" id="GO:0006508">
    <property type="term" value="P:proteolysis"/>
    <property type="evidence" value="ECO:0007669"/>
    <property type="project" value="UniProtKB-KW"/>
</dbReference>
<dbReference type="InterPro" id="IPR003738">
    <property type="entry name" value="SRAP"/>
</dbReference>
<comment type="similarity">
    <text evidence="1 8">Belongs to the SOS response-associated peptidase family.</text>
</comment>
<dbReference type="Pfam" id="PF02586">
    <property type="entry name" value="SRAP"/>
    <property type="match status" value="1"/>
</dbReference>
<dbReference type="PANTHER" id="PTHR13604">
    <property type="entry name" value="DC12-RELATED"/>
    <property type="match status" value="1"/>
</dbReference>
<sequence>MCYNIAFLQKRLENYVKRYEPILPHDLPSSKLVKKDLPVYYFVSGFEHPVLPVIANDGLYFSQWGLIPHWVKDENKIPEIMKMTLNAKSETAFEKPSFKKAINSQRCLLGIDGFYEWKTINKMKYPYYIYPSNQDLFSLGCLYDIYIQPNGTTIHSFSILTTAANPMMEDIHNTRKRMPLIISRDDEKNWVKPDLATEEINQIMRPFPESGMQAHPVSTRLNSPTGNRNTPDAMNPINHSLLF</sequence>
<dbReference type="STRING" id="889453.SAMN03080601_01624"/>
<evidence type="ECO:0000313" key="10">
    <source>
        <dbReference type="EMBL" id="SKB97113.1"/>
    </source>
</evidence>
<feature type="region of interest" description="Disordered" evidence="9">
    <location>
        <begin position="209"/>
        <end position="243"/>
    </location>
</feature>
<keyword evidence="6" id="KW-0238">DNA-binding</keyword>
<evidence type="ECO:0000256" key="4">
    <source>
        <dbReference type="ARBA" id="ARBA00022801"/>
    </source>
</evidence>
<evidence type="ECO:0000256" key="3">
    <source>
        <dbReference type="ARBA" id="ARBA00022763"/>
    </source>
</evidence>
<evidence type="ECO:0000256" key="7">
    <source>
        <dbReference type="ARBA" id="ARBA00023239"/>
    </source>
</evidence>
<dbReference type="KEGG" id="asx:CDL62_09955"/>
<evidence type="ECO:0000256" key="2">
    <source>
        <dbReference type="ARBA" id="ARBA00022670"/>
    </source>
</evidence>
<dbReference type="SUPFAM" id="SSF143081">
    <property type="entry name" value="BB1717-like"/>
    <property type="match status" value="1"/>
</dbReference>
<keyword evidence="4 8" id="KW-0378">Hydrolase</keyword>
<keyword evidence="11" id="KW-1185">Reference proteome</keyword>